<dbReference type="InterPro" id="IPR036371">
    <property type="entry name" value="TPK_B1-bd_sf"/>
</dbReference>
<dbReference type="GO" id="GO:0030975">
    <property type="term" value="F:thiamine binding"/>
    <property type="evidence" value="ECO:0007669"/>
    <property type="project" value="InterPro"/>
</dbReference>
<keyword evidence="3 6" id="KW-0418">Kinase</keyword>
<evidence type="ECO:0000259" key="5">
    <source>
        <dbReference type="SMART" id="SM00983"/>
    </source>
</evidence>
<protein>
    <submittedName>
        <fullName evidence="6">Thiamine pyrophosphokinase</fullName>
        <ecNumber evidence="6">2.7.6.2</ecNumber>
    </submittedName>
</protein>
<gene>
    <name evidence="6" type="primary">tnr3</name>
    <name evidence="6" type="ORF">DNF11_2608</name>
</gene>
<sequence>MWQWHRFVDGQALCPGAYAIVLLNTPITQAPLFQRLWNEAAIRVAADGGANQLRTQSSCAWPTLICGDLDSITDDTQAYFREHDVPIEHIASQCSTDLQKSIQAVEHLEPETLPLVIYGGIGSRLDHSMHTLHVLSQLAFPTHDVYADAHLRLRPHVLLVTGEGMTCLVTPGTHLLRHDRRIHGKSCGLLPLGVAAAHIHTEGLEWNLQGEACSLGGFLSTSNHLVHPDGDVHLTTDAPIYWTIELQSR</sequence>
<dbReference type="Pfam" id="PF04265">
    <property type="entry name" value="TPK_B1_binding"/>
    <property type="match status" value="1"/>
</dbReference>
<dbReference type="FunFam" id="2.60.120.320:FF:000001">
    <property type="entry name" value="Thiamine pyrophosphokinase"/>
    <property type="match status" value="1"/>
</dbReference>
<dbReference type="Gene3D" id="3.40.50.10240">
    <property type="entry name" value="Thiamin pyrophosphokinase, catalytic domain"/>
    <property type="match status" value="1"/>
</dbReference>
<keyword evidence="4" id="KW-0067">ATP-binding</keyword>
<dbReference type="GO" id="GO:0016301">
    <property type="term" value="F:kinase activity"/>
    <property type="evidence" value="ECO:0007669"/>
    <property type="project" value="UniProtKB-KW"/>
</dbReference>
<evidence type="ECO:0000256" key="1">
    <source>
        <dbReference type="ARBA" id="ARBA00022679"/>
    </source>
</evidence>
<dbReference type="PANTHER" id="PTHR13622:SF8">
    <property type="entry name" value="THIAMIN PYROPHOSPHOKINASE 1"/>
    <property type="match status" value="1"/>
</dbReference>
<dbReference type="STRING" id="425264.A0A3G2S8N2"/>
<dbReference type="NCBIfam" id="TIGR01378">
    <property type="entry name" value="thi_PPkinase"/>
    <property type="match status" value="1"/>
</dbReference>
<reference evidence="6 7" key="1">
    <citation type="submission" date="2018-10" db="EMBL/GenBank/DDBJ databases">
        <title>Complete genome sequence of Malassezia restricta CBS 7877.</title>
        <authorList>
            <person name="Morand S.C."/>
            <person name="Bertignac M."/>
            <person name="Iltis A."/>
            <person name="Kolder I."/>
            <person name="Pirovano W."/>
            <person name="Jourdain R."/>
            <person name="Clavaud C."/>
        </authorList>
    </citation>
    <scope>NUCLEOTIDE SEQUENCE [LARGE SCALE GENOMIC DNA]</scope>
    <source>
        <strain evidence="6 7">CBS 7877</strain>
    </source>
</reference>
<evidence type="ECO:0000256" key="3">
    <source>
        <dbReference type="ARBA" id="ARBA00022777"/>
    </source>
</evidence>
<evidence type="ECO:0000313" key="7">
    <source>
        <dbReference type="Proteomes" id="UP000269793"/>
    </source>
</evidence>
<dbReference type="VEuPathDB" id="FungiDB:DNF11_2608"/>
<dbReference type="GO" id="GO:0004788">
    <property type="term" value="F:thiamine diphosphokinase activity"/>
    <property type="evidence" value="ECO:0007669"/>
    <property type="project" value="UniProtKB-EC"/>
</dbReference>
<evidence type="ECO:0000256" key="2">
    <source>
        <dbReference type="ARBA" id="ARBA00022741"/>
    </source>
</evidence>
<dbReference type="GO" id="GO:0006772">
    <property type="term" value="P:thiamine metabolic process"/>
    <property type="evidence" value="ECO:0007669"/>
    <property type="project" value="InterPro"/>
</dbReference>
<keyword evidence="7" id="KW-1185">Reference proteome</keyword>
<dbReference type="PANTHER" id="PTHR13622">
    <property type="entry name" value="THIAMIN PYROPHOSPHOKINASE"/>
    <property type="match status" value="1"/>
</dbReference>
<dbReference type="SUPFAM" id="SSF63999">
    <property type="entry name" value="Thiamin pyrophosphokinase, catalytic domain"/>
    <property type="match status" value="1"/>
</dbReference>
<dbReference type="Gene3D" id="2.60.120.320">
    <property type="entry name" value="Thiamin pyrophosphokinase, thiamin-binding domain"/>
    <property type="match status" value="1"/>
</dbReference>
<dbReference type="GO" id="GO:0009229">
    <property type="term" value="P:thiamine diphosphate biosynthetic process"/>
    <property type="evidence" value="ECO:0007669"/>
    <property type="project" value="InterPro"/>
</dbReference>
<organism evidence="6 7">
    <name type="scientific">Malassezia restricta (strain ATCC 96810 / NBRC 103918 / CBS 7877)</name>
    <name type="common">Seborrheic dermatitis infection agent</name>
    <dbReference type="NCBI Taxonomy" id="425264"/>
    <lineage>
        <taxon>Eukaryota</taxon>
        <taxon>Fungi</taxon>
        <taxon>Dikarya</taxon>
        <taxon>Basidiomycota</taxon>
        <taxon>Ustilaginomycotina</taxon>
        <taxon>Malasseziomycetes</taxon>
        <taxon>Malasseziales</taxon>
        <taxon>Malasseziaceae</taxon>
        <taxon>Malassezia</taxon>
    </lineage>
</organism>
<proteinExistence type="predicted"/>
<dbReference type="InterPro" id="IPR036759">
    <property type="entry name" value="TPK_catalytic_sf"/>
</dbReference>
<dbReference type="InterPro" id="IPR007371">
    <property type="entry name" value="TPK_catalytic"/>
</dbReference>
<dbReference type="InterPro" id="IPR007373">
    <property type="entry name" value="Thiamin_PyroPKinase_B1-bd"/>
</dbReference>
<keyword evidence="2" id="KW-0547">Nucleotide-binding</keyword>
<dbReference type="SUPFAM" id="SSF63862">
    <property type="entry name" value="Thiamin pyrophosphokinase, substrate-binding domain"/>
    <property type="match status" value="1"/>
</dbReference>
<keyword evidence="1 6" id="KW-0808">Transferase</keyword>
<evidence type="ECO:0000256" key="4">
    <source>
        <dbReference type="ARBA" id="ARBA00022840"/>
    </source>
</evidence>
<dbReference type="SMART" id="SM00983">
    <property type="entry name" value="TPK_B1_binding"/>
    <property type="match status" value="1"/>
</dbReference>
<feature type="domain" description="Thiamin pyrophosphokinase thiamin-binding" evidence="5">
    <location>
        <begin position="172"/>
        <end position="240"/>
    </location>
</feature>
<evidence type="ECO:0000313" key="6">
    <source>
        <dbReference type="EMBL" id="AYO43558.1"/>
    </source>
</evidence>
<dbReference type="AlphaFoldDB" id="A0A3G2S8N2"/>
<dbReference type="EC" id="2.7.6.2" evidence="6"/>
<dbReference type="GO" id="GO:0005524">
    <property type="term" value="F:ATP binding"/>
    <property type="evidence" value="ECO:0007669"/>
    <property type="project" value="UniProtKB-KW"/>
</dbReference>
<dbReference type="CDD" id="cd07995">
    <property type="entry name" value="TPK"/>
    <property type="match status" value="1"/>
</dbReference>
<dbReference type="Pfam" id="PF04263">
    <property type="entry name" value="TPK_catalytic"/>
    <property type="match status" value="1"/>
</dbReference>
<accession>A0A3G2S8N2</accession>
<name>A0A3G2S8N2_MALR7</name>
<dbReference type="EMBL" id="CP033151">
    <property type="protein sequence ID" value="AYO43558.1"/>
    <property type="molecule type" value="Genomic_DNA"/>
</dbReference>
<dbReference type="Proteomes" id="UP000269793">
    <property type="component" value="Chromosome IV"/>
</dbReference>
<dbReference type="InterPro" id="IPR006282">
    <property type="entry name" value="Thi_PPkinase"/>
</dbReference>
<dbReference type="OrthoDB" id="25149at2759"/>